<dbReference type="PANTHER" id="PTHR41373:SF1">
    <property type="entry name" value="PHOSPHATIDYLGLYCEROL LYSYLTRANSFERASE C-TERMINAL DOMAIN-CONTAINING PROTEIN"/>
    <property type="match status" value="1"/>
</dbReference>
<feature type="domain" description="Phosphatidylglycerol lysyltransferase C-terminal" evidence="1">
    <location>
        <begin position="19"/>
        <end position="288"/>
    </location>
</feature>
<reference evidence="2" key="2">
    <citation type="submission" date="2021-04" db="EMBL/GenBank/DDBJ databases">
        <authorList>
            <person name="Gilroy R."/>
        </authorList>
    </citation>
    <scope>NUCLEOTIDE SEQUENCE</scope>
    <source>
        <strain evidence="2">CHK33-7979</strain>
    </source>
</reference>
<evidence type="ECO:0000313" key="3">
    <source>
        <dbReference type="Proteomes" id="UP000886824"/>
    </source>
</evidence>
<accession>A0A9D2CEW3</accession>
<reference evidence="2" key="1">
    <citation type="journal article" date="2021" name="PeerJ">
        <title>Extensive microbial diversity within the chicken gut microbiome revealed by metagenomics and culture.</title>
        <authorList>
            <person name="Gilroy R."/>
            <person name="Ravi A."/>
            <person name="Getino M."/>
            <person name="Pursley I."/>
            <person name="Horton D.L."/>
            <person name="Alikhan N.F."/>
            <person name="Baker D."/>
            <person name="Gharbi K."/>
            <person name="Hall N."/>
            <person name="Watson M."/>
            <person name="Adriaenssens E.M."/>
            <person name="Foster-Nyarko E."/>
            <person name="Jarju S."/>
            <person name="Secka A."/>
            <person name="Antonio M."/>
            <person name="Oren A."/>
            <person name="Chaudhuri R.R."/>
            <person name="La Ragione R."/>
            <person name="Hildebrand F."/>
            <person name="Pallen M.J."/>
        </authorList>
    </citation>
    <scope>NUCLEOTIDE SEQUENCE</scope>
    <source>
        <strain evidence="2">CHK33-7979</strain>
    </source>
</reference>
<dbReference type="SUPFAM" id="SSF55729">
    <property type="entry name" value="Acyl-CoA N-acyltransferases (Nat)"/>
    <property type="match status" value="2"/>
</dbReference>
<protein>
    <submittedName>
        <fullName evidence="2">DUF2156 domain-containing protein</fullName>
    </submittedName>
</protein>
<sequence length="292" mass="33767">MKLETIDWPLEGFVEAVRRSYGSETSAHAFRTLYLWKAEMELSLLCRPEFYAVRFGMRGENSWFFPYGEEEAVRAFLRERLEQTDGPCRLYYAQAKEIEKLEAWFPGRFDIRRAPEDDEYLYDRREQLELKGKPFRRQRHDLHRVQERYSPLVASIGPENINQCHQVLSAWKTRAHSYGQSGLMDVEAGETMLQNFSQLGIIGILVTVEGSPAAVAAGYPLTDSVFDLCVCQQITQDPEISTFARHALLQALEEEFREINGEEDLGIEGLRSLKEGLRPSRKIELYTCIQQL</sequence>
<dbReference type="Pfam" id="PF09924">
    <property type="entry name" value="LPG_synthase_C"/>
    <property type="match status" value="1"/>
</dbReference>
<dbReference type="InterPro" id="IPR016181">
    <property type="entry name" value="Acyl_CoA_acyltransferase"/>
</dbReference>
<dbReference type="InterPro" id="IPR024320">
    <property type="entry name" value="LPG_synthase_C"/>
</dbReference>
<evidence type="ECO:0000259" key="1">
    <source>
        <dbReference type="Pfam" id="PF09924"/>
    </source>
</evidence>
<dbReference type="EMBL" id="DXCX01000087">
    <property type="protein sequence ID" value="HIY74008.1"/>
    <property type="molecule type" value="Genomic_DNA"/>
</dbReference>
<gene>
    <name evidence="2" type="ORF">H9826_08570</name>
</gene>
<dbReference type="Proteomes" id="UP000886824">
    <property type="component" value="Unassembled WGS sequence"/>
</dbReference>
<dbReference type="PANTHER" id="PTHR41373">
    <property type="entry name" value="DUF2156 DOMAIN-CONTAINING PROTEIN"/>
    <property type="match status" value="1"/>
</dbReference>
<evidence type="ECO:0000313" key="2">
    <source>
        <dbReference type="EMBL" id="HIY74008.1"/>
    </source>
</evidence>
<name>A0A9D2CEW3_9FIRM</name>
<proteinExistence type="predicted"/>
<dbReference type="InterPro" id="IPR016732">
    <property type="entry name" value="UCP018688"/>
</dbReference>
<comment type="caution">
    <text evidence="2">The sequence shown here is derived from an EMBL/GenBank/DDBJ whole genome shotgun (WGS) entry which is preliminary data.</text>
</comment>
<dbReference type="Gene3D" id="3.40.630.30">
    <property type="match status" value="1"/>
</dbReference>
<organism evidence="2 3">
    <name type="scientific">Candidatus Intestinimonas merdavium</name>
    <dbReference type="NCBI Taxonomy" id="2838622"/>
    <lineage>
        <taxon>Bacteria</taxon>
        <taxon>Bacillati</taxon>
        <taxon>Bacillota</taxon>
        <taxon>Clostridia</taxon>
        <taxon>Eubacteriales</taxon>
        <taxon>Intestinimonas</taxon>
    </lineage>
</organism>
<dbReference type="AlphaFoldDB" id="A0A9D2CEW3"/>